<accession>A0A165IZ68</accession>
<feature type="transmembrane region" description="Helical" evidence="8">
    <location>
        <begin position="510"/>
        <end position="534"/>
    </location>
</feature>
<keyword evidence="6 8" id="KW-1133">Transmembrane helix</keyword>
<dbReference type="Pfam" id="PF02040">
    <property type="entry name" value="ArsB"/>
    <property type="match status" value="1"/>
</dbReference>
<evidence type="ECO:0000259" key="9">
    <source>
        <dbReference type="Pfam" id="PF03600"/>
    </source>
</evidence>
<feature type="transmembrane region" description="Helical" evidence="8">
    <location>
        <begin position="145"/>
        <end position="172"/>
    </location>
</feature>
<evidence type="ECO:0000256" key="3">
    <source>
        <dbReference type="ARBA" id="ARBA00022448"/>
    </source>
</evidence>
<dbReference type="AlphaFoldDB" id="A0A165IZ68"/>
<reference evidence="10 11" key="1">
    <citation type="journal article" date="2016" name="Mol. Biol. Evol.">
        <title>Comparative Genomics of Early-Diverging Mushroom-Forming Fungi Provides Insights into the Origins of Lignocellulose Decay Capabilities.</title>
        <authorList>
            <person name="Nagy L.G."/>
            <person name="Riley R."/>
            <person name="Tritt A."/>
            <person name="Adam C."/>
            <person name="Daum C."/>
            <person name="Floudas D."/>
            <person name="Sun H."/>
            <person name="Yadav J.S."/>
            <person name="Pangilinan J."/>
            <person name="Larsson K.H."/>
            <person name="Matsuura K."/>
            <person name="Barry K."/>
            <person name="Labutti K."/>
            <person name="Kuo R."/>
            <person name="Ohm R.A."/>
            <person name="Bhattacharya S.S."/>
            <person name="Shirouzu T."/>
            <person name="Yoshinaga Y."/>
            <person name="Martin F.M."/>
            <person name="Grigoriev I.V."/>
            <person name="Hibbett D.S."/>
        </authorList>
    </citation>
    <scope>NUCLEOTIDE SEQUENCE [LARGE SCALE GENOMIC DNA]</scope>
    <source>
        <strain evidence="10 11">HHB12733</strain>
    </source>
</reference>
<evidence type="ECO:0000256" key="6">
    <source>
        <dbReference type="ARBA" id="ARBA00022989"/>
    </source>
</evidence>
<protein>
    <recommendedName>
        <fullName evidence="9">Citrate transporter-like domain-containing protein</fullName>
    </recommendedName>
</protein>
<feature type="transmembrane region" description="Helical" evidence="8">
    <location>
        <begin position="554"/>
        <end position="576"/>
    </location>
</feature>
<keyword evidence="4" id="KW-1003">Cell membrane</keyword>
<feature type="domain" description="Citrate transporter-like" evidence="9">
    <location>
        <begin position="72"/>
        <end position="312"/>
    </location>
</feature>
<comment type="similarity">
    <text evidence="2">Belongs to the CitM (TC 2.A.11) transporter family.</text>
</comment>
<keyword evidence="5 8" id="KW-0812">Transmembrane</keyword>
<dbReference type="PANTHER" id="PTHR43302">
    <property type="entry name" value="TRANSPORTER ARSB-RELATED"/>
    <property type="match status" value="1"/>
</dbReference>
<dbReference type="OrthoDB" id="442352at2759"/>
<evidence type="ECO:0000313" key="10">
    <source>
        <dbReference type="EMBL" id="KZT61161.1"/>
    </source>
</evidence>
<organism evidence="10 11">
    <name type="scientific">Calocera cornea HHB12733</name>
    <dbReference type="NCBI Taxonomy" id="1353952"/>
    <lineage>
        <taxon>Eukaryota</taxon>
        <taxon>Fungi</taxon>
        <taxon>Dikarya</taxon>
        <taxon>Basidiomycota</taxon>
        <taxon>Agaricomycotina</taxon>
        <taxon>Dacrymycetes</taxon>
        <taxon>Dacrymycetales</taxon>
        <taxon>Dacrymycetaceae</taxon>
        <taxon>Calocera</taxon>
    </lineage>
</organism>
<sequence>MAMVDRAIDGRSVFTLIVFLATNIIIIAPVSVPIPLRVWTGARQTLIYLRALEPARGYRAAPRFRFDFSTVPVIAVLLLLATRCIGGEDVYKGIVGSNGIKPYDIMCLFISLAYISISLDATGLLRFLAFWVAKRGGTSGRRLYLLLYLFFLAYGLVVGNDPVILSGTPFLAYLTRVADMEPTAWIFSQFAACNMASLVLVSSNPTNLVLAGAYSLSFLTYSANTVLPFLAAAVCVFPILTFWTFPTPKYVPRMVNQPDVDPRVALIDKSGAIFGSVLLITALAVLVSTSTAGLHVSVWQVTIPAGLLMLARDIAHDLHVSAILRMLLSQERDELVALDQADASDGRVLENTADEVQAAEDHIEIIDISTGRQRSPAQSAQEDLGPITTTVRTMSQKTLQSLLSGLEHQMPTVAAVMPRLPLALLPFAFSMFTLVQGVSVTGWLAVFTHWWAEYAEKTGPVGVVFLMGLISVLLCNFCGTNIGATILLASILQSWIDRYSPPARMSAGALYALAIGSNFGAFSITFPASLAGLLWRSILYQKGIELRTLQFTKLNLAVIAVAMTSACTVLIGQLYVAY</sequence>
<evidence type="ECO:0000256" key="2">
    <source>
        <dbReference type="ARBA" id="ARBA00009843"/>
    </source>
</evidence>
<keyword evidence="3" id="KW-0813">Transport</keyword>
<evidence type="ECO:0000256" key="4">
    <source>
        <dbReference type="ARBA" id="ARBA00022475"/>
    </source>
</evidence>
<gene>
    <name evidence="10" type="ORF">CALCODRAFT_464540</name>
</gene>
<comment type="subcellular location">
    <subcellularLocation>
        <location evidence="1">Cell membrane</location>
        <topology evidence="1">Multi-pass membrane protein</topology>
    </subcellularLocation>
</comment>
<dbReference type="PANTHER" id="PTHR43302:SF5">
    <property type="entry name" value="TRANSPORTER ARSB-RELATED"/>
    <property type="match status" value="1"/>
</dbReference>
<dbReference type="STRING" id="1353952.A0A165IZ68"/>
<dbReference type="GO" id="GO:0005886">
    <property type="term" value="C:plasma membrane"/>
    <property type="evidence" value="ECO:0007669"/>
    <property type="project" value="UniProtKB-SubCell"/>
</dbReference>
<feature type="transmembrane region" description="Helical" evidence="8">
    <location>
        <begin position="107"/>
        <end position="133"/>
    </location>
</feature>
<proteinExistence type="inferred from homology"/>
<evidence type="ECO:0000256" key="8">
    <source>
        <dbReference type="SAM" id="Phobius"/>
    </source>
</evidence>
<feature type="transmembrane region" description="Helical" evidence="8">
    <location>
        <begin position="184"/>
        <end position="201"/>
    </location>
</feature>
<feature type="transmembrane region" description="Helical" evidence="8">
    <location>
        <begin position="464"/>
        <end position="489"/>
    </location>
</feature>
<evidence type="ECO:0000256" key="7">
    <source>
        <dbReference type="ARBA" id="ARBA00023136"/>
    </source>
</evidence>
<evidence type="ECO:0000256" key="5">
    <source>
        <dbReference type="ARBA" id="ARBA00022692"/>
    </source>
</evidence>
<feature type="transmembrane region" description="Helical" evidence="8">
    <location>
        <begin position="221"/>
        <end position="245"/>
    </location>
</feature>
<dbReference type="InParanoid" id="A0A165IZ68"/>
<feature type="transmembrane region" description="Helical" evidence="8">
    <location>
        <begin position="427"/>
        <end position="452"/>
    </location>
</feature>
<evidence type="ECO:0000313" key="11">
    <source>
        <dbReference type="Proteomes" id="UP000076842"/>
    </source>
</evidence>
<name>A0A165IZ68_9BASI</name>
<feature type="transmembrane region" description="Helical" evidence="8">
    <location>
        <begin position="12"/>
        <end position="32"/>
    </location>
</feature>
<dbReference type="GO" id="GO:0015105">
    <property type="term" value="F:arsenite transmembrane transporter activity"/>
    <property type="evidence" value="ECO:0007669"/>
    <property type="project" value="InterPro"/>
</dbReference>
<keyword evidence="11" id="KW-1185">Reference proteome</keyword>
<dbReference type="InterPro" id="IPR000802">
    <property type="entry name" value="Arsenical_pump_ArsB"/>
</dbReference>
<keyword evidence="7 8" id="KW-0472">Membrane</keyword>
<evidence type="ECO:0000256" key="1">
    <source>
        <dbReference type="ARBA" id="ARBA00004651"/>
    </source>
</evidence>
<dbReference type="InterPro" id="IPR004680">
    <property type="entry name" value="Cit_transptr-like_dom"/>
</dbReference>
<dbReference type="Proteomes" id="UP000076842">
    <property type="component" value="Unassembled WGS sequence"/>
</dbReference>
<dbReference type="EMBL" id="KV423925">
    <property type="protein sequence ID" value="KZT61161.1"/>
    <property type="molecule type" value="Genomic_DNA"/>
</dbReference>
<dbReference type="Pfam" id="PF03600">
    <property type="entry name" value="CitMHS"/>
    <property type="match status" value="1"/>
</dbReference>